<dbReference type="OrthoDB" id="3801000at2759"/>
<protein>
    <submittedName>
        <fullName evidence="1">Uncharacterized protein</fullName>
    </submittedName>
</protein>
<proteinExistence type="predicted"/>
<sequence>MSFAKCTFYPNFQHDASYCNALGTGATSGSNTVYYSRHVNFNEYTSGATAYLTGTSSDWNRCLPGPSSCSLNYFDSPCPSRFSLASREMLSTTTIDYCCERFTYIDTCSFTAVDYPEMNVEFILQDGTSSTKVDLTTDKPLPLCDNVSMSVNWSLTAFSLQVEQYCRQCTTNCSTLEFFEFINLPQSHDGACYQGNLFYTTSDASLHILSTNTYRGSIIFCFPADYRSENCHRIRYRPWLYSHSNRRMFLVAAHKKA</sequence>
<keyword evidence="2" id="KW-1185">Reference proteome</keyword>
<dbReference type="EMBL" id="ML996239">
    <property type="protein sequence ID" value="KAF2729632.1"/>
    <property type="molecule type" value="Genomic_DNA"/>
</dbReference>
<organism evidence="1 2">
    <name type="scientific">Polyplosphaeria fusca</name>
    <dbReference type="NCBI Taxonomy" id="682080"/>
    <lineage>
        <taxon>Eukaryota</taxon>
        <taxon>Fungi</taxon>
        <taxon>Dikarya</taxon>
        <taxon>Ascomycota</taxon>
        <taxon>Pezizomycotina</taxon>
        <taxon>Dothideomycetes</taxon>
        <taxon>Pleosporomycetidae</taxon>
        <taxon>Pleosporales</taxon>
        <taxon>Tetraplosphaeriaceae</taxon>
        <taxon>Polyplosphaeria</taxon>
    </lineage>
</organism>
<name>A0A9P4QLN4_9PLEO</name>
<reference evidence="1" key="1">
    <citation type="journal article" date="2020" name="Stud. Mycol.">
        <title>101 Dothideomycetes genomes: a test case for predicting lifestyles and emergence of pathogens.</title>
        <authorList>
            <person name="Haridas S."/>
            <person name="Albert R."/>
            <person name="Binder M."/>
            <person name="Bloem J."/>
            <person name="Labutti K."/>
            <person name="Salamov A."/>
            <person name="Andreopoulos B."/>
            <person name="Baker S."/>
            <person name="Barry K."/>
            <person name="Bills G."/>
            <person name="Bluhm B."/>
            <person name="Cannon C."/>
            <person name="Castanera R."/>
            <person name="Culley D."/>
            <person name="Daum C."/>
            <person name="Ezra D."/>
            <person name="Gonzalez J."/>
            <person name="Henrissat B."/>
            <person name="Kuo A."/>
            <person name="Liang C."/>
            <person name="Lipzen A."/>
            <person name="Lutzoni F."/>
            <person name="Magnuson J."/>
            <person name="Mondo S."/>
            <person name="Nolan M."/>
            <person name="Ohm R."/>
            <person name="Pangilinan J."/>
            <person name="Park H.-J."/>
            <person name="Ramirez L."/>
            <person name="Alfaro M."/>
            <person name="Sun H."/>
            <person name="Tritt A."/>
            <person name="Yoshinaga Y."/>
            <person name="Zwiers L.-H."/>
            <person name="Turgeon B."/>
            <person name="Goodwin S."/>
            <person name="Spatafora J."/>
            <person name="Crous P."/>
            <person name="Grigoriev I."/>
        </authorList>
    </citation>
    <scope>NUCLEOTIDE SEQUENCE</scope>
    <source>
        <strain evidence="1">CBS 125425</strain>
    </source>
</reference>
<dbReference type="AlphaFoldDB" id="A0A9P4QLN4"/>
<gene>
    <name evidence="1" type="ORF">EJ04DRAFT_588428</name>
</gene>
<dbReference type="Proteomes" id="UP000799444">
    <property type="component" value="Unassembled WGS sequence"/>
</dbReference>
<comment type="caution">
    <text evidence="1">The sequence shown here is derived from an EMBL/GenBank/DDBJ whole genome shotgun (WGS) entry which is preliminary data.</text>
</comment>
<evidence type="ECO:0000313" key="2">
    <source>
        <dbReference type="Proteomes" id="UP000799444"/>
    </source>
</evidence>
<accession>A0A9P4QLN4</accession>
<evidence type="ECO:0000313" key="1">
    <source>
        <dbReference type="EMBL" id="KAF2729632.1"/>
    </source>
</evidence>